<proteinExistence type="inferred from homology"/>
<dbReference type="InterPro" id="IPR013538">
    <property type="entry name" value="ASHA1/2-like_C"/>
</dbReference>
<feature type="region of interest" description="Disordered" evidence="2">
    <location>
        <begin position="163"/>
        <end position="207"/>
    </location>
</feature>
<comment type="similarity">
    <text evidence="1">Belongs to the AHA1 family.</text>
</comment>
<dbReference type="GO" id="GO:0005829">
    <property type="term" value="C:cytosol"/>
    <property type="evidence" value="ECO:0007669"/>
    <property type="project" value="TreeGrafter"/>
</dbReference>
<dbReference type="InterPro" id="IPR036338">
    <property type="entry name" value="Aha1"/>
</dbReference>
<dbReference type="Pfam" id="PF09229">
    <property type="entry name" value="Aha1_N"/>
    <property type="match status" value="1"/>
</dbReference>
<organism evidence="4 5">
    <name type="scientific">Polyplosphaeria fusca</name>
    <dbReference type="NCBI Taxonomy" id="682080"/>
    <lineage>
        <taxon>Eukaryota</taxon>
        <taxon>Fungi</taxon>
        <taxon>Dikarya</taxon>
        <taxon>Ascomycota</taxon>
        <taxon>Pezizomycotina</taxon>
        <taxon>Dothideomycetes</taxon>
        <taxon>Pleosporomycetidae</taxon>
        <taxon>Pleosporales</taxon>
        <taxon>Tetraplosphaeriaceae</taxon>
        <taxon>Polyplosphaeria</taxon>
    </lineage>
</organism>
<dbReference type="EMBL" id="ML996150">
    <property type="protein sequence ID" value="KAF2734250.1"/>
    <property type="molecule type" value="Genomic_DNA"/>
</dbReference>
<dbReference type="GO" id="GO:0051087">
    <property type="term" value="F:protein-folding chaperone binding"/>
    <property type="evidence" value="ECO:0007669"/>
    <property type="project" value="InterPro"/>
</dbReference>
<dbReference type="SUPFAM" id="SSF55961">
    <property type="entry name" value="Bet v1-like"/>
    <property type="match status" value="1"/>
</dbReference>
<feature type="compositionally biased region" description="Polar residues" evidence="2">
    <location>
        <begin position="169"/>
        <end position="184"/>
    </location>
</feature>
<reference evidence="4" key="1">
    <citation type="journal article" date="2020" name="Stud. Mycol.">
        <title>101 Dothideomycetes genomes: a test case for predicting lifestyles and emergence of pathogens.</title>
        <authorList>
            <person name="Haridas S."/>
            <person name="Albert R."/>
            <person name="Binder M."/>
            <person name="Bloem J."/>
            <person name="Labutti K."/>
            <person name="Salamov A."/>
            <person name="Andreopoulos B."/>
            <person name="Baker S."/>
            <person name="Barry K."/>
            <person name="Bills G."/>
            <person name="Bluhm B."/>
            <person name="Cannon C."/>
            <person name="Castanera R."/>
            <person name="Culley D."/>
            <person name="Daum C."/>
            <person name="Ezra D."/>
            <person name="Gonzalez J."/>
            <person name="Henrissat B."/>
            <person name="Kuo A."/>
            <person name="Liang C."/>
            <person name="Lipzen A."/>
            <person name="Lutzoni F."/>
            <person name="Magnuson J."/>
            <person name="Mondo S."/>
            <person name="Nolan M."/>
            <person name="Ohm R."/>
            <person name="Pangilinan J."/>
            <person name="Park H.-J."/>
            <person name="Ramirez L."/>
            <person name="Alfaro M."/>
            <person name="Sun H."/>
            <person name="Tritt A."/>
            <person name="Yoshinaga Y."/>
            <person name="Zwiers L.-H."/>
            <person name="Turgeon B."/>
            <person name="Goodwin S."/>
            <person name="Spatafora J."/>
            <person name="Crous P."/>
            <person name="Grigoriev I."/>
        </authorList>
    </citation>
    <scope>NUCLEOTIDE SEQUENCE</scope>
    <source>
        <strain evidence="4">CBS 125425</strain>
    </source>
</reference>
<keyword evidence="4" id="KW-0346">Stress response</keyword>
<evidence type="ECO:0000313" key="5">
    <source>
        <dbReference type="Proteomes" id="UP000799444"/>
    </source>
</evidence>
<dbReference type="OrthoDB" id="567237at2759"/>
<protein>
    <submittedName>
        <fullName evidence="4">Activator of 90 kDa heat shock protein ATPase-like protein 1</fullName>
    </submittedName>
</protein>
<feature type="compositionally biased region" description="Low complexity" evidence="2">
    <location>
        <begin position="185"/>
        <end position="205"/>
    </location>
</feature>
<feature type="domain" description="Activator of Hsp90 ATPase AHSA1-like N-terminal" evidence="3">
    <location>
        <begin position="13"/>
        <end position="163"/>
    </location>
</feature>
<dbReference type="Gene3D" id="3.15.10.20">
    <property type="entry name" value="Activator of Hsp90 ATPase Aha1, N-terminal domain"/>
    <property type="match status" value="1"/>
</dbReference>
<dbReference type="SUPFAM" id="SSF103111">
    <property type="entry name" value="Activator of Hsp90 ATPase, Aha1"/>
    <property type="match status" value="1"/>
</dbReference>
<dbReference type="PANTHER" id="PTHR13009">
    <property type="entry name" value="HEAT SHOCK PROTEIN 90 HSP90 CO-CHAPERONE AHA-1"/>
    <property type="match status" value="1"/>
</dbReference>
<dbReference type="PANTHER" id="PTHR13009:SF22">
    <property type="entry name" value="LD43819P"/>
    <property type="match status" value="1"/>
</dbReference>
<dbReference type="AlphaFoldDB" id="A0A9P4V3E8"/>
<dbReference type="InterPro" id="IPR023393">
    <property type="entry name" value="START-like_dom_sf"/>
</dbReference>
<dbReference type="InterPro" id="IPR015310">
    <property type="entry name" value="AHSA1-like_N"/>
</dbReference>
<dbReference type="Pfam" id="PF08327">
    <property type="entry name" value="AHSA1"/>
    <property type="match status" value="1"/>
</dbReference>
<sequence>MVLHNPNNWHWVNKDVSPWAKEYLDTELPQISAEQDGVTAKVDKVVSMDGDVDVSQRKGKVITLFDVKVKLEYSGRYSRIGALVGQRLTSAGKNKEGEEGSGTIAIPEVAHDTEEDEYVFEIDMYSESAEKQPIKDLVRSKILPQLRTALAKLGPALITEHGKDLQHAPGSNPSSGFTTPKVYQSSSVNKSSDSKSTSSTAASSSGKLVNTVTLNDSTEFRTTAAELFQTFTDPQRLAAFTRAPPKTFTGAKPGGTFELFGGNVSGEFTELQEPTHIVQKWRLAQWPAGHYSTLSLWFDQNNTDAVTVMRVEWKGVPVGQEEPTKGNWGEYYVRSIKTTFGFGTVL</sequence>
<dbReference type="GO" id="GO:0006457">
    <property type="term" value="P:protein folding"/>
    <property type="evidence" value="ECO:0007669"/>
    <property type="project" value="TreeGrafter"/>
</dbReference>
<dbReference type="CDD" id="cd08892">
    <property type="entry name" value="SRPBCC_Aha1"/>
    <property type="match status" value="1"/>
</dbReference>
<dbReference type="Proteomes" id="UP000799444">
    <property type="component" value="Unassembled WGS sequence"/>
</dbReference>
<name>A0A9P4V3E8_9PLEO</name>
<evidence type="ECO:0000259" key="3">
    <source>
        <dbReference type="SMART" id="SM01000"/>
    </source>
</evidence>
<accession>A0A9P4V3E8</accession>
<gene>
    <name evidence="4" type="ORF">EJ04DRAFT_523804</name>
</gene>
<keyword evidence="5" id="KW-1185">Reference proteome</keyword>
<evidence type="ECO:0000256" key="2">
    <source>
        <dbReference type="SAM" id="MobiDB-lite"/>
    </source>
</evidence>
<dbReference type="SMART" id="SM01000">
    <property type="entry name" value="Aha1_N"/>
    <property type="match status" value="1"/>
</dbReference>
<dbReference type="Gene3D" id="3.30.530.20">
    <property type="match status" value="1"/>
</dbReference>
<dbReference type="GO" id="GO:0001671">
    <property type="term" value="F:ATPase activator activity"/>
    <property type="evidence" value="ECO:0007669"/>
    <property type="project" value="InterPro"/>
</dbReference>
<evidence type="ECO:0000313" key="4">
    <source>
        <dbReference type="EMBL" id="KAF2734250.1"/>
    </source>
</evidence>
<comment type="caution">
    <text evidence="4">The sequence shown here is derived from an EMBL/GenBank/DDBJ whole genome shotgun (WGS) entry which is preliminary data.</text>
</comment>
<evidence type="ECO:0000256" key="1">
    <source>
        <dbReference type="ARBA" id="ARBA00006817"/>
    </source>
</evidence>